<proteinExistence type="predicted"/>
<evidence type="ECO:0000313" key="1">
    <source>
        <dbReference type="EMBL" id="MFA1544397.1"/>
    </source>
</evidence>
<name>A0ABV4QMI9_9ACTN</name>
<keyword evidence="2" id="KW-1185">Reference proteome</keyword>
<reference evidence="1 2" key="1">
    <citation type="submission" date="2023-11" db="EMBL/GenBank/DDBJ databases">
        <title>Actinomadura monticuli sp. nov., isolated from volcanic ash.</title>
        <authorList>
            <person name="Lee S.D."/>
            <person name="Yang H."/>
            <person name="Kim I.S."/>
        </authorList>
    </citation>
    <scope>NUCLEOTIDE SEQUENCE [LARGE SCALE GENOMIC DNA]</scope>
    <source>
        <strain evidence="1 2">DLS-62</strain>
    </source>
</reference>
<dbReference type="EMBL" id="JAXCEI010000029">
    <property type="protein sequence ID" value="MFA1544397.1"/>
    <property type="molecule type" value="Genomic_DNA"/>
</dbReference>
<evidence type="ECO:0000313" key="2">
    <source>
        <dbReference type="Proteomes" id="UP001569963"/>
    </source>
</evidence>
<dbReference type="RefSeq" id="WP_371954939.1">
    <property type="nucleotide sequence ID" value="NZ_JAXCEI010000029.1"/>
</dbReference>
<accession>A0ABV4QMI9</accession>
<gene>
    <name evidence="1" type="ORF">SM611_36185</name>
</gene>
<organism evidence="1 2">
    <name type="scientific">Actinomadura monticuli</name>
    <dbReference type="NCBI Taxonomy" id="3097367"/>
    <lineage>
        <taxon>Bacteria</taxon>
        <taxon>Bacillati</taxon>
        <taxon>Actinomycetota</taxon>
        <taxon>Actinomycetes</taxon>
        <taxon>Streptosporangiales</taxon>
        <taxon>Thermomonosporaceae</taxon>
        <taxon>Actinomadura</taxon>
    </lineage>
</organism>
<dbReference type="Proteomes" id="UP001569963">
    <property type="component" value="Unassembled WGS sequence"/>
</dbReference>
<comment type="caution">
    <text evidence="1">The sequence shown here is derived from an EMBL/GenBank/DDBJ whole genome shotgun (WGS) entry which is preliminary data.</text>
</comment>
<sequence>MITPGVERFEYFRHLERIAYGAVPPESLLDVQEVYDTYFLGSAAWDDARA</sequence>
<protein>
    <submittedName>
        <fullName evidence="1">Uncharacterized protein</fullName>
    </submittedName>
</protein>